<dbReference type="InterPro" id="IPR024654">
    <property type="entry name" value="Calcineurin-like_PHP_lpxH"/>
</dbReference>
<dbReference type="HOGENOM" id="CLU_063749_0_1_2"/>
<keyword evidence="1" id="KW-0479">Metal-binding</keyword>
<dbReference type="KEGG" id="shc:Shell_0661"/>
<evidence type="ECO:0000259" key="2">
    <source>
        <dbReference type="Pfam" id="PF12850"/>
    </source>
</evidence>
<proteinExistence type="inferred from homology"/>
<evidence type="ECO:0000313" key="4">
    <source>
        <dbReference type="Proteomes" id="UP000002573"/>
    </source>
</evidence>
<dbReference type="Proteomes" id="UP000002573">
    <property type="component" value="Chromosome"/>
</dbReference>
<keyword evidence="4" id="KW-1185">Reference proteome</keyword>
<dbReference type="OrthoDB" id="19174at2157"/>
<dbReference type="Gene3D" id="3.60.21.10">
    <property type="match status" value="1"/>
</dbReference>
<dbReference type="PANTHER" id="PTHR11124">
    <property type="entry name" value="VACUOLAR SORTING PROTEIN VPS29"/>
    <property type="match status" value="1"/>
</dbReference>
<sequence>MTVILVIGDTHIPDRSDKIPDKLLKIIEAGKPWDIVVFTGDFIGENIYRWFLSLGKKKYSVRGNIDYLPLPKTQVFKINDITIGIHHGDGVYPRGDTRGLTRIANQLRADILFTGHTHSPFIKYGVTKNILLINPGSLTGVWGGGGGSMKPSMMIVELFDDSLRIEHYELSTDHTKLSMRQIVVKKKNREWIL</sequence>
<protein>
    <recommendedName>
        <fullName evidence="1">Phosphoesterase</fullName>
        <ecNumber evidence="1">3.1.4.-</ecNumber>
    </recommendedName>
</protein>
<dbReference type="GO" id="GO:0046872">
    <property type="term" value="F:metal ion binding"/>
    <property type="evidence" value="ECO:0007669"/>
    <property type="project" value="UniProtKB-KW"/>
</dbReference>
<reference evidence="4" key="1">
    <citation type="submission" date="2010-05" db="EMBL/GenBank/DDBJ databases">
        <title>Complete sequence of Staphylothermus hellenicus DSM 12710.</title>
        <authorList>
            <consortium name="US DOE Joint Genome Institute"/>
            <person name="Lucas S."/>
            <person name="Copeland A."/>
            <person name="Lapidus A."/>
            <person name="Cheng J.-F."/>
            <person name="Bruce D."/>
            <person name="Goodwin L."/>
            <person name="Pitluck S."/>
            <person name="Davenport K."/>
            <person name="Detter J.C."/>
            <person name="Han C."/>
            <person name="Tapia R."/>
            <person name="Larimer F."/>
            <person name="Land M."/>
            <person name="Hauser L."/>
            <person name="Kyrpides N."/>
            <person name="Mikhailova N."/>
            <person name="Anderson I.J."/>
            <person name="Woyke T."/>
        </authorList>
    </citation>
    <scope>NUCLEOTIDE SEQUENCE [LARGE SCALE GENOMIC DNA]</scope>
    <source>
        <strain evidence="4">DSM 12710 / JCM 10830 / BK20S6-10-b1 / P8</strain>
    </source>
</reference>
<dbReference type="EC" id="3.1.4.-" evidence="1"/>
<dbReference type="eggNOG" id="arCOG01141">
    <property type="taxonomic scope" value="Archaea"/>
</dbReference>
<dbReference type="Pfam" id="PF12850">
    <property type="entry name" value="Metallophos_2"/>
    <property type="match status" value="1"/>
</dbReference>
<comment type="cofactor">
    <cofactor evidence="1">
        <name>a divalent metal cation</name>
        <dbReference type="ChEBI" id="CHEBI:60240"/>
    </cofactor>
</comment>
<reference evidence="3 4" key="2">
    <citation type="journal article" date="2011" name="Stand. Genomic Sci.">
        <title>Complete genome sequence of Staphylothermus hellenicus P8.</title>
        <authorList>
            <person name="Anderson I."/>
            <person name="Wirth R."/>
            <person name="Lucas S."/>
            <person name="Copeland A."/>
            <person name="Lapidus A."/>
            <person name="Cheng J.F."/>
            <person name="Goodwin L."/>
            <person name="Pitluck S."/>
            <person name="Davenport K."/>
            <person name="Detter J.C."/>
            <person name="Han C."/>
            <person name="Tapia R."/>
            <person name="Land M."/>
            <person name="Hauser L."/>
            <person name="Pati A."/>
            <person name="Mikhailova N."/>
            <person name="Woyke T."/>
            <person name="Klenk H.P."/>
            <person name="Kyrpides N."/>
            <person name="Ivanova N."/>
        </authorList>
    </citation>
    <scope>NUCLEOTIDE SEQUENCE [LARGE SCALE GENOMIC DNA]</scope>
    <source>
        <strain evidence="4">DSM 12710 / JCM 10830 / BK20S6-10-b1 / P8</strain>
    </source>
</reference>
<gene>
    <name evidence="3" type="ordered locus">Shell_0661</name>
</gene>
<dbReference type="STRING" id="591019.Shell_0661"/>
<evidence type="ECO:0000313" key="3">
    <source>
        <dbReference type="EMBL" id="ADI31784.1"/>
    </source>
</evidence>
<dbReference type="AlphaFoldDB" id="D7DC87"/>
<name>D7DC87_STAHD</name>
<feature type="domain" description="Calcineurin-like phosphoesterase" evidence="2">
    <location>
        <begin position="4"/>
        <end position="156"/>
    </location>
</feature>
<dbReference type="InterPro" id="IPR029052">
    <property type="entry name" value="Metallo-depent_PP-like"/>
</dbReference>
<dbReference type="RefSeq" id="WP_013142982.1">
    <property type="nucleotide sequence ID" value="NC_014205.1"/>
</dbReference>
<comment type="similarity">
    <text evidence="1">Belongs to the metallophosphoesterase superfamily. YfcE family.</text>
</comment>
<organism evidence="3 4">
    <name type="scientific">Staphylothermus hellenicus (strain DSM 12710 / JCM 10830 / BK20S6-10-b1 / P8)</name>
    <dbReference type="NCBI Taxonomy" id="591019"/>
    <lineage>
        <taxon>Archaea</taxon>
        <taxon>Thermoproteota</taxon>
        <taxon>Thermoprotei</taxon>
        <taxon>Desulfurococcales</taxon>
        <taxon>Desulfurococcaceae</taxon>
        <taxon>Staphylothermus</taxon>
    </lineage>
</organism>
<dbReference type="EMBL" id="CP002051">
    <property type="protein sequence ID" value="ADI31784.1"/>
    <property type="molecule type" value="Genomic_DNA"/>
</dbReference>
<dbReference type="GO" id="GO:0016787">
    <property type="term" value="F:hydrolase activity"/>
    <property type="evidence" value="ECO:0007669"/>
    <property type="project" value="UniProtKB-UniRule"/>
</dbReference>
<dbReference type="NCBIfam" id="TIGR00040">
    <property type="entry name" value="yfcE"/>
    <property type="match status" value="1"/>
</dbReference>
<dbReference type="SUPFAM" id="SSF56300">
    <property type="entry name" value="Metallo-dependent phosphatases"/>
    <property type="match status" value="1"/>
</dbReference>
<evidence type="ECO:0000256" key="1">
    <source>
        <dbReference type="RuleBase" id="RU362039"/>
    </source>
</evidence>
<dbReference type="GeneID" id="9233950"/>
<accession>D7DC87</accession>
<dbReference type="InterPro" id="IPR000979">
    <property type="entry name" value="Phosphodiesterase_MJ0936/Vps29"/>
</dbReference>